<name>A0AAV7E096_ARIFI</name>
<organism evidence="1 2">
    <name type="scientific">Aristolochia fimbriata</name>
    <name type="common">White veined hardy Dutchman's pipe vine</name>
    <dbReference type="NCBI Taxonomy" id="158543"/>
    <lineage>
        <taxon>Eukaryota</taxon>
        <taxon>Viridiplantae</taxon>
        <taxon>Streptophyta</taxon>
        <taxon>Embryophyta</taxon>
        <taxon>Tracheophyta</taxon>
        <taxon>Spermatophyta</taxon>
        <taxon>Magnoliopsida</taxon>
        <taxon>Magnoliidae</taxon>
        <taxon>Piperales</taxon>
        <taxon>Aristolochiaceae</taxon>
        <taxon>Aristolochia</taxon>
    </lineage>
</organism>
<accession>A0AAV7E096</accession>
<dbReference type="AlphaFoldDB" id="A0AAV7E096"/>
<proteinExistence type="predicted"/>
<evidence type="ECO:0000313" key="1">
    <source>
        <dbReference type="EMBL" id="KAG9441625.1"/>
    </source>
</evidence>
<reference evidence="1 2" key="1">
    <citation type="submission" date="2021-07" db="EMBL/GenBank/DDBJ databases">
        <title>The Aristolochia fimbriata genome: insights into angiosperm evolution, floral development and chemical biosynthesis.</title>
        <authorList>
            <person name="Jiao Y."/>
        </authorList>
    </citation>
    <scope>NUCLEOTIDE SEQUENCE [LARGE SCALE GENOMIC DNA]</scope>
    <source>
        <strain evidence="1">IBCAS-2021</strain>
        <tissue evidence="1">Leaf</tissue>
    </source>
</reference>
<evidence type="ECO:0000313" key="2">
    <source>
        <dbReference type="Proteomes" id="UP000825729"/>
    </source>
</evidence>
<dbReference type="EMBL" id="JAINDJ010000007">
    <property type="protein sequence ID" value="KAG9441625.1"/>
    <property type="molecule type" value="Genomic_DNA"/>
</dbReference>
<evidence type="ECO:0008006" key="3">
    <source>
        <dbReference type="Google" id="ProtNLM"/>
    </source>
</evidence>
<gene>
    <name evidence="1" type="ORF">H6P81_017479</name>
</gene>
<keyword evidence="2" id="KW-1185">Reference proteome</keyword>
<protein>
    <recommendedName>
        <fullName evidence="3">NTF2 domain-containing protein</fullName>
    </recommendedName>
</protein>
<comment type="caution">
    <text evidence="1">The sequence shown here is derived from an EMBL/GenBank/DDBJ whole genome shotgun (WGS) entry which is preliminary data.</text>
</comment>
<sequence>MASELHPLDNSTTDPPNIISAQDHAEMFVHQHHYSETMKHLREGGYFPLGRDRPVFKPEDIVIEKVNGRFITDNVEDGKLLVLVWGTIILPGANINEKTKIFKCFFVEILLDNDYLVRSVQHQFLFNIYHARPPHQIKPADWPRLKERSEVPITDDGKTEYIILLRSIYIFFFKI</sequence>
<dbReference type="Proteomes" id="UP000825729">
    <property type="component" value="Unassembled WGS sequence"/>
</dbReference>